<organism evidence="7 8">
    <name type="scientific">Sutcliffiella cohnii</name>
    <dbReference type="NCBI Taxonomy" id="33932"/>
    <lineage>
        <taxon>Bacteria</taxon>
        <taxon>Bacillati</taxon>
        <taxon>Bacillota</taxon>
        <taxon>Bacilli</taxon>
        <taxon>Bacillales</taxon>
        <taxon>Bacillaceae</taxon>
        <taxon>Sutcliffiella</taxon>
    </lineage>
</organism>
<dbReference type="STRING" id="1314751.GCA_001591425_03091"/>
<feature type="transmembrane region" description="Helical" evidence="6">
    <location>
        <begin position="327"/>
        <end position="350"/>
    </location>
</feature>
<dbReference type="InterPro" id="IPR024923">
    <property type="entry name" value="PG_synth_SpoVB"/>
</dbReference>
<dbReference type="Pfam" id="PF01943">
    <property type="entry name" value="Polysacc_synt"/>
    <property type="match status" value="1"/>
</dbReference>
<evidence type="ECO:0000256" key="2">
    <source>
        <dbReference type="ARBA" id="ARBA00022475"/>
    </source>
</evidence>
<dbReference type="Proteomes" id="UP000215224">
    <property type="component" value="Chromosome"/>
</dbReference>
<dbReference type="EMBL" id="CP018866">
    <property type="protein sequence ID" value="AST93987.1"/>
    <property type="molecule type" value="Genomic_DNA"/>
</dbReference>
<dbReference type="RefSeq" id="WP_066418037.1">
    <property type="nucleotide sequence ID" value="NZ_CP018866.1"/>
</dbReference>
<evidence type="ECO:0000256" key="5">
    <source>
        <dbReference type="ARBA" id="ARBA00023136"/>
    </source>
</evidence>
<feature type="transmembrane region" description="Helical" evidence="6">
    <location>
        <begin position="52"/>
        <end position="71"/>
    </location>
</feature>
<keyword evidence="3 6" id="KW-0812">Transmembrane</keyword>
<keyword evidence="5 6" id="KW-0472">Membrane</keyword>
<feature type="transmembrane region" description="Helical" evidence="6">
    <location>
        <begin position="193"/>
        <end position="213"/>
    </location>
</feature>
<evidence type="ECO:0000313" key="7">
    <source>
        <dbReference type="EMBL" id="AST93987.1"/>
    </source>
</evidence>
<feature type="transmembrane region" description="Helical" evidence="6">
    <location>
        <begin position="12"/>
        <end position="32"/>
    </location>
</feature>
<feature type="transmembrane region" description="Helical" evidence="6">
    <location>
        <begin position="452"/>
        <end position="470"/>
    </location>
</feature>
<feature type="transmembrane region" description="Helical" evidence="6">
    <location>
        <begin position="482"/>
        <end position="501"/>
    </location>
</feature>
<feature type="transmembrane region" description="Helical" evidence="6">
    <location>
        <begin position="92"/>
        <end position="112"/>
    </location>
</feature>
<dbReference type="PANTHER" id="PTHR30250:SF29">
    <property type="entry name" value="POLYSACCHARIDE BIOSYNTHESIS PROTEIN C-TERMINAL DOMAIN-CONTAINING PROTEIN"/>
    <property type="match status" value="1"/>
</dbReference>
<name>A0A223KX52_9BACI</name>
<feature type="transmembrane region" description="Helical" evidence="6">
    <location>
        <begin position="165"/>
        <end position="181"/>
    </location>
</feature>
<dbReference type="PIRSF" id="PIRSF038958">
    <property type="entry name" value="PG_synth_SpoVB"/>
    <property type="match status" value="1"/>
</dbReference>
<dbReference type="InterPro" id="IPR002797">
    <property type="entry name" value="Polysacc_synth"/>
</dbReference>
<dbReference type="CDD" id="cd13124">
    <property type="entry name" value="MATE_SpoVB_like"/>
    <property type="match status" value="1"/>
</dbReference>
<dbReference type="KEGG" id="bcoh:BC6307_23320"/>
<gene>
    <name evidence="7" type="ORF">BC6307_23320</name>
</gene>
<proteinExistence type="predicted"/>
<reference evidence="7 8" key="1">
    <citation type="submission" date="2016-12" db="EMBL/GenBank/DDBJ databases">
        <title>The whole genome sequencing and assembly of Bacillus cohnii DSM 6307T strain.</title>
        <authorList>
            <person name="Lee Y.-J."/>
            <person name="Yi H."/>
            <person name="Bahn Y.-S."/>
            <person name="Kim J.F."/>
            <person name="Lee D.-W."/>
        </authorList>
    </citation>
    <scope>NUCLEOTIDE SEQUENCE [LARGE SCALE GENOMIC DNA]</scope>
    <source>
        <strain evidence="7 8">DSM 6307</strain>
    </source>
</reference>
<evidence type="ECO:0000256" key="3">
    <source>
        <dbReference type="ARBA" id="ARBA00022692"/>
    </source>
</evidence>
<feature type="transmembrane region" description="Helical" evidence="6">
    <location>
        <begin position="417"/>
        <end position="440"/>
    </location>
</feature>
<sequence>MNNSKNVTGHVLKGAAILSIAGIITKILSAAYRIPFQNIVGDVGFFIYQQVYPIYGIALILSTYGFPVVISKLIAEFPEEEQLEATRKIGKISFIFLSIVGTLFFIFLFFNAQLIANVMGDEQLTGLIQLSAFSFLSLSTLSVMRGVFQGRNEMVPTAVSQIVEQTFRVGLIIFFSIYLVYNEYNLYYVGKGAILASVIGGMAAIIVLLVFLVKSKQLTNRTSVKKTNISSYTIIQKLLTQGITICISSLLLILINMVDAFTVYRNMVEVGIDETVAKGLKGIYDRGQPFIQLGTVVATAFSLSLVPAITMAIVRKEQKEIEDKINLSLRVSIVIGLGASFGLALLMKPINTMLFMNDHQSSVLMILSFSILFSSIALTGAAILQGLGFPYTPAFIVAIGVGSKYISNILLLPKYDILGAAIATVLSLFIVASIMLVIIYNKTRRPVLNSSFIWTLGKATVFMSVSLLLYLQLPLNLDNREIVRSFLGVIIGGAIFLYTIIRGHYFSKEELLLLPLGKRIARLLN</sequence>
<keyword evidence="2" id="KW-1003">Cell membrane</keyword>
<feature type="transmembrane region" description="Helical" evidence="6">
    <location>
        <begin position="391"/>
        <end position="411"/>
    </location>
</feature>
<accession>A0A223KX52</accession>
<evidence type="ECO:0000256" key="6">
    <source>
        <dbReference type="SAM" id="Phobius"/>
    </source>
</evidence>
<comment type="subcellular location">
    <subcellularLocation>
        <location evidence="1">Cell membrane</location>
        <topology evidence="1">Multi-pass membrane protein</topology>
    </subcellularLocation>
</comment>
<evidence type="ECO:0000256" key="1">
    <source>
        <dbReference type="ARBA" id="ARBA00004651"/>
    </source>
</evidence>
<keyword evidence="8" id="KW-1185">Reference proteome</keyword>
<feature type="transmembrane region" description="Helical" evidence="6">
    <location>
        <begin position="234"/>
        <end position="258"/>
    </location>
</feature>
<protein>
    <submittedName>
        <fullName evidence="7">Polysaccharide biosynthesis protein</fullName>
    </submittedName>
</protein>
<feature type="transmembrane region" description="Helical" evidence="6">
    <location>
        <begin position="362"/>
        <end position="384"/>
    </location>
</feature>
<feature type="transmembrane region" description="Helical" evidence="6">
    <location>
        <begin position="290"/>
        <end position="315"/>
    </location>
</feature>
<dbReference type="AlphaFoldDB" id="A0A223KX52"/>
<keyword evidence="4 6" id="KW-1133">Transmembrane helix</keyword>
<feature type="transmembrane region" description="Helical" evidence="6">
    <location>
        <begin position="124"/>
        <end position="144"/>
    </location>
</feature>
<dbReference type="InterPro" id="IPR050833">
    <property type="entry name" value="Poly_Biosynth_Transport"/>
</dbReference>
<evidence type="ECO:0000313" key="8">
    <source>
        <dbReference type="Proteomes" id="UP000215224"/>
    </source>
</evidence>
<dbReference type="GO" id="GO:0005886">
    <property type="term" value="C:plasma membrane"/>
    <property type="evidence" value="ECO:0007669"/>
    <property type="project" value="UniProtKB-SubCell"/>
</dbReference>
<dbReference type="PANTHER" id="PTHR30250">
    <property type="entry name" value="PST FAMILY PREDICTED COLANIC ACID TRANSPORTER"/>
    <property type="match status" value="1"/>
</dbReference>
<evidence type="ECO:0000256" key="4">
    <source>
        <dbReference type="ARBA" id="ARBA00022989"/>
    </source>
</evidence>